<dbReference type="AlphaFoldDB" id="A0A562B565"/>
<organism evidence="2 3">
    <name type="scientific">Cupriavidus gilardii J11</name>
    <dbReference type="NCBI Taxonomy" id="936133"/>
    <lineage>
        <taxon>Bacteria</taxon>
        <taxon>Pseudomonadati</taxon>
        <taxon>Pseudomonadota</taxon>
        <taxon>Betaproteobacteria</taxon>
        <taxon>Burkholderiales</taxon>
        <taxon>Burkholderiaceae</taxon>
        <taxon>Cupriavidus</taxon>
    </lineage>
</organism>
<name>A0A562B565_9BURK</name>
<dbReference type="EMBL" id="VLJN01000045">
    <property type="protein sequence ID" value="TWG80365.1"/>
    <property type="molecule type" value="Genomic_DNA"/>
</dbReference>
<evidence type="ECO:0000313" key="3">
    <source>
        <dbReference type="Proteomes" id="UP000318141"/>
    </source>
</evidence>
<evidence type="ECO:0000256" key="1">
    <source>
        <dbReference type="SAM" id="MobiDB-lite"/>
    </source>
</evidence>
<comment type="caution">
    <text evidence="2">The sequence shown here is derived from an EMBL/GenBank/DDBJ whole genome shotgun (WGS) entry which is preliminary data.</text>
</comment>
<feature type="region of interest" description="Disordered" evidence="1">
    <location>
        <begin position="1"/>
        <end position="24"/>
    </location>
</feature>
<gene>
    <name evidence="2" type="ORF">L602_000500000110</name>
</gene>
<accession>A0A562B565</accession>
<reference evidence="2 3" key="1">
    <citation type="submission" date="2019-07" db="EMBL/GenBank/DDBJ databases">
        <title>Genome sequencing of lignin-degrading bacterial isolates.</title>
        <authorList>
            <person name="Gladden J."/>
        </authorList>
    </citation>
    <scope>NUCLEOTIDE SEQUENCE [LARGE SCALE GENOMIC DNA]</scope>
    <source>
        <strain evidence="2 3">J11</strain>
    </source>
</reference>
<evidence type="ECO:0000313" key="2">
    <source>
        <dbReference type="EMBL" id="TWG80365.1"/>
    </source>
</evidence>
<feature type="compositionally biased region" description="Low complexity" evidence="1">
    <location>
        <begin position="1"/>
        <end position="10"/>
    </location>
</feature>
<keyword evidence="3" id="KW-1185">Reference proteome</keyword>
<dbReference type="Proteomes" id="UP000318141">
    <property type="component" value="Unassembled WGS sequence"/>
</dbReference>
<proteinExistence type="predicted"/>
<protein>
    <submittedName>
        <fullName evidence="2">Uncharacterized protein</fullName>
    </submittedName>
</protein>
<sequence>MPLPISAGFPAPAPSPQPQAPSGSAAAIRWLPDHLVRQILDYLDGPSRRCFNGIDRHALAMEATQRRANLLVAASRWAGSTGRLAVLSAQAALLPAPCQPRVLNALIDRIRTVGDAATPALGAIVPRIMALPSALRGAAVPDGARGARARIPPRPAAGGSWAAAADNDEEARLLGQQADALVKDVERGTPGAHAAFADWLARVDAVTPRSARVPAFKAAAAAMRFVADKDAWTVFGQAIAPLSGRERADILAAPFMAPGARICFDAVLGLVADLPAGYRDRLLAELVWQISHIDAQEQVECLGALIDVAGHEPAMVCADTLVELLTNTDMLFPAGESLVLEHADRMLRRLRLAEQADLIATVARRELVGCRQWALSRLPMLAQGQAAHQLTDDAGVGAVIPYRAEIVRCVIAVMAGRNIGPSPLEVGRLWPELCKAFEALEQGAREFALAALRQLLPHLSEAQRDQASALLGAVDPRGAR</sequence>